<feature type="coiled-coil region" evidence="4">
    <location>
        <begin position="756"/>
        <end position="859"/>
    </location>
</feature>
<dbReference type="EMBL" id="CP016809">
    <property type="protein sequence ID" value="ANY72202.1"/>
    <property type="molecule type" value="Genomic_DNA"/>
</dbReference>
<dbReference type="Pfam" id="PF13558">
    <property type="entry name" value="SbcC_Walker_B"/>
    <property type="match status" value="1"/>
</dbReference>
<dbReference type="InterPro" id="IPR038729">
    <property type="entry name" value="Rad50/SbcC_AAA"/>
</dbReference>
<dbReference type="RefSeq" id="WP_099477015.1">
    <property type="nucleotide sequence ID" value="NZ_CP016809.1"/>
</dbReference>
<feature type="coiled-coil region" evidence="4">
    <location>
        <begin position="944"/>
        <end position="988"/>
    </location>
</feature>
<feature type="coiled-coil region" evidence="4">
    <location>
        <begin position="217"/>
        <end position="288"/>
    </location>
</feature>
<evidence type="ECO:0000256" key="4">
    <source>
        <dbReference type="SAM" id="Coils"/>
    </source>
</evidence>
<dbReference type="PANTHER" id="PTHR32114">
    <property type="entry name" value="ABC TRANSPORTER ABCH.3"/>
    <property type="match status" value="1"/>
</dbReference>
<dbReference type="PANTHER" id="PTHR32114:SF2">
    <property type="entry name" value="ABC TRANSPORTER ABCH.3"/>
    <property type="match status" value="1"/>
</dbReference>
<gene>
    <name evidence="6" type="ORF">BBD41_06135</name>
</gene>
<keyword evidence="4" id="KW-0175">Coiled coil</keyword>
<protein>
    <recommendedName>
        <fullName evidence="3">Nuclease SbcCD subunit C</fullName>
    </recommendedName>
</protein>
<evidence type="ECO:0000256" key="3">
    <source>
        <dbReference type="ARBA" id="ARBA00013368"/>
    </source>
</evidence>
<evidence type="ECO:0000259" key="5">
    <source>
        <dbReference type="Pfam" id="PF13476"/>
    </source>
</evidence>
<evidence type="ECO:0000313" key="6">
    <source>
        <dbReference type="EMBL" id="ANY72202.1"/>
    </source>
</evidence>
<proteinExistence type="inferred from homology"/>
<dbReference type="Gene3D" id="3.40.50.300">
    <property type="entry name" value="P-loop containing nucleotide triphosphate hydrolases"/>
    <property type="match status" value="2"/>
</dbReference>
<dbReference type="InterPro" id="IPR027417">
    <property type="entry name" value="P-loop_NTPase"/>
</dbReference>
<comment type="subunit">
    <text evidence="2">Heterodimer of SbcC and SbcD.</text>
</comment>
<evidence type="ECO:0000256" key="2">
    <source>
        <dbReference type="ARBA" id="ARBA00011322"/>
    </source>
</evidence>
<dbReference type="GO" id="GO:0016887">
    <property type="term" value="F:ATP hydrolysis activity"/>
    <property type="evidence" value="ECO:0007669"/>
    <property type="project" value="InterPro"/>
</dbReference>
<dbReference type="KEGG" id="pib:BBD41_06135"/>
<feature type="domain" description="Rad50/SbcC-type AAA" evidence="5">
    <location>
        <begin position="6"/>
        <end position="261"/>
    </location>
</feature>
<name>A0A1B2DWX9_9BACL</name>
<feature type="coiled-coil region" evidence="4">
    <location>
        <begin position="350"/>
        <end position="484"/>
    </location>
</feature>
<dbReference type="SUPFAM" id="SSF52540">
    <property type="entry name" value="P-loop containing nucleoside triphosphate hydrolases"/>
    <property type="match status" value="1"/>
</dbReference>
<comment type="similarity">
    <text evidence="1">Belongs to the SMC family. SbcC subfamily.</text>
</comment>
<organism evidence="6">
    <name type="scientific">Paenibacillus ihbetae</name>
    <dbReference type="NCBI Taxonomy" id="1870820"/>
    <lineage>
        <taxon>Bacteria</taxon>
        <taxon>Bacillati</taxon>
        <taxon>Bacillota</taxon>
        <taxon>Bacilli</taxon>
        <taxon>Bacillales</taxon>
        <taxon>Paenibacillaceae</taxon>
        <taxon>Paenibacillus</taxon>
    </lineage>
</organism>
<accession>A0A1B2DWX9</accession>
<sequence length="1150" mass="128348">MKPVMLKLSGLQSYRSPQEINFEALCEMGLFGIFGPTGSGKSTLLDAITLAMYGKVERAVNGTQGIMNHSEDSLFVSFTFELSSPAGAERYRVERRFKRVNELSVSNTVSRFIHVTADGEQVVADKLAEVTRCVEEKIGLKMDDFTRAVVLPQGKFAEFLSLKGSERRQMLQRLFHLERYGDQLAIKLSRRVKETDGALKSVEAEQQGLGSAGKEALAEAELALEQAKKHAEASRRRLQSIQERHESLSKLRELDLERQRLQSKLDELAAHEEEIRLLERKLELTGAAAAVLPALEAWRETGGQWEQRRRAAEAQAAQADGMQKAAAQAAEADEAAQTALAAEEPKLLQREEQLGQAVLLQRERDSLREELKRLDELRARLRKELEDVNARLQKEQELLLRGRSRRDELQEQLKALETRSDDRQALHEAMQQLQSLRAVEKLKAQAGQELKEQESSEQELRLKLAELERKEQELLQHLARLAGHAGRVKSRAAEASAAIERIGAAASELGKSMEEARRERQLHALSLSLAAELREGEPCPVCGSKDHPHPAARPAEGEASDDEAMEQLNEIVHRIQETRMQLRQQLSESDALLRQIGAEAAARQGGGTAALEAVHDEAGSSMLEAAVAAVPDTRPPYDLIRLAEEIKQLEQAAGSQAEAIELCREDASKLQQQLLQCRQELAKQGAAVDGRTLSVRQLRDKLAGLEAEAAGIVQVWSGTRPNLPLEEAEIRFKHMQASDAEAEKIKEGLERSVPFLEQKQQAVQELEGKLRELEKNLILADTQREGKAEVLKEKEERLSVWIGDRSAEELIQECRSRLKQLREAAEQARMQRRKTEEAAQQAAKEAAIAEQAARSAEEHHEAAKLTWEKQLGASPFATEADVRDACLTGEEIERISGAVKAHREGQREWTVRLGDVMQKLGASPYNEQDWQLCCSELATARSADEEALQAKARAERDLEDLSKRHIRFMELEAKRAELQSESDRLSKLQSCLRGNAFVEYIAEEQLMQVSQAASQRLRYLTKQRYSLEVDSGGGFVIRDDANGGVRRPVSTLSGGETFLTSLALALALSAQIQLRGQYPLQFFFLDEGFGTLDPELLETVITALERLHTDKLTVGIISHVPELRARLPRKLVVRPAEQAGEGSQILIESM</sequence>
<dbReference type="Pfam" id="PF13476">
    <property type="entry name" value="AAA_23"/>
    <property type="match status" value="1"/>
</dbReference>
<reference evidence="6" key="1">
    <citation type="submission" date="2016-08" db="EMBL/GenBank/DDBJ databases">
        <title>Complete Genome Seqeunce of Paenibacillus sp. nov. IHBB 9852 from high altitute lake of Indian trans-Himalayas.</title>
        <authorList>
            <person name="Kiran S."/>
            <person name="Swarnkar M.K."/>
            <person name="Rana A."/>
            <person name="Tewari R."/>
            <person name="Gulati A."/>
        </authorList>
    </citation>
    <scope>NUCLEOTIDE SEQUENCE [LARGE SCALE GENOMIC DNA]</scope>
    <source>
        <strain evidence="6">IHBB 9852</strain>
    </source>
</reference>
<evidence type="ECO:0000256" key="1">
    <source>
        <dbReference type="ARBA" id="ARBA00006930"/>
    </source>
</evidence>
<dbReference type="AlphaFoldDB" id="A0A1B2DWX9"/>
<feature type="coiled-coil region" evidence="4">
    <location>
        <begin position="639"/>
        <end position="680"/>
    </location>
</feature>
<dbReference type="GO" id="GO:0006302">
    <property type="term" value="P:double-strand break repair"/>
    <property type="evidence" value="ECO:0007669"/>
    <property type="project" value="InterPro"/>
</dbReference>